<protein>
    <submittedName>
        <fullName evidence="2">Uncharacterized protein</fullName>
    </submittedName>
</protein>
<organism evidence="2">
    <name type="scientific">gut metagenome</name>
    <dbReference type="NCBI Taxonomy" id="749906"/>
    <lineage>
        <taxon>unclassified sequences</taxon>
        <taxon>metagenomes</taxon>
        <taxon>organismal metagenomes</taxon>
    </lineage>
</organism>
<dbReference type="AlphaFoldDB" id="J9CEU2"/>
<name>J9CEU2_9ZZZZ</name>
<evidence type="ECO:0000256" key="1">
    <source>
        <dbReference type="SAM" id="MobiDB-lite"/>
    </source>
</evidence>
<proteinExistence type="predicted"/>
<reference evidence="2" key="1">
    <citation type="journal article" date="2012" name="PLoS ONE">
        <title>Gene sets for utilization of primary and secondary nutrition supplies in the distal gut of endangered iberian lynx.</title>
        <authorList>
            <person name="Alcaide M."/>
            <person name="Messina E."/>
            <person name="Richter M."/>
            <person name="Bargiela R."/>
            <person name="Peplies J."/>
            <person name="Huws S.A."/>
            <person name="Newbold C.J."/>
            <person name="Golyshin P.N."/>
            <person name="Simon M.A."/>
            <person name="Lopez G."/>
            <person name="Yakimov M.M."/>
            <person name="Ferrer M."/>
        </authorList>
    </citation>
    <scope>NUCLEOTIDE SEQUENCE</scope>
</reference>
<evidence type="ECO:0000313" key="2">
    <source>
        <dbReference type="EMBL" id="EJW98520.1"/>
    </source>
</evidence>
<comment type="caution">
    <text evidence="2">The sequence shown here is derived from an EMBL/GenBank/DDBJ whole genome shotgun (WGS) entry which is preliminary data.</text>
</comment>
<accession>J9CEU2</accession>
<feature type="region of interest" description="Disordered" evidence="1">
    <location>
        <begin position="174"/>
        <end position="199"/>
    </location>
</feature>
<dbReference type="EMBL" id="AMCI01004223">
    <property type="protein sequence ID" value="EJW98520.1"/>
    <property type="molecule type" value="Genomic_DNA"/>
</dbReference>
<gene>
    <name evidence="2" type="ORF">EVA_13373</name>
</gene>
<sequence length="214" mass="23438">MVPGMGSDLTADLFHPLHSVRIQLHILSLHKEGRVGIVRFQTIQKLRGILCRSVIKGQGQTGLDLLRVISSILIKIEVLHALTYPASLKVAVVIKVIGRAINILKAGGIEGIVCILIPPSVFVLVPAWGQFCGLGHITLSKNRLPDGGVWIRLWGLDLNRGGFGRFLSSNGSYNGEDHSPNHKYKKQNGSYSHHHQTGDPADHHLSFFSRLSLA</sequence>